<keyword evidence="2" id="KW-1133">Transmembrane helix</keyword>
<protein>
    <submittedName>
        <fullName evidence="5">DUF2207 domain-containing protein</fullName>
    </submittedName>
</protein>
<dbReference type="Proteomes" id="UP000228755">
    <property type="component" value="Unassembled WGS sequence"/>
</dbReference>
<keyword evidence="6" id="KW-1185">Reference proteome</keyword>
<dbReference type="Pfam" id="PF09972">
    <property type="entry name" value="DUF2207"/>
    <property type="match status" value="1"/>
</dbReference>
<dbReference type="EMBL" id="PGLQ01000007">
    <property type="protein sequence ID" value="PJM78529.1"/>
    <property type="molecule type" value="Genomic_DNA"/>
</dbReference>
<dbReference type="InterPro" id="IPR048389">
    <property type="entry name" value="YciQ-like_C"/>
</dbReference>
<sequence length="764" mass="82438">MRKRLIRATIFSMAITLLVGGVFTMYAMGMITVAVTGEDLSYRTLDYDATITRGGDLKVTQHIDMKLLKRDDDNGDTKPWKQLYQQYTLRTGNLTDISDITVRNVTEGVTYQQQSEPKLPDAVASDAIWDSDYADHWYIADVTDGTYAARPYTPGTDALDVTAYGTDTASKTVEIGWNIPATVSADSMKFDVSFTMHNVAAQWDDIASFQWEPFGKSNSVPIGTVSGTVHFPDGVNSDTSWAWLHTERTSETSRAADGSLKFKVYNVRSGDYLDVVAAFKAGPKDTGINAARYQSGDHLDTLKHSEYQQEQQWRDKQRTMARIRLGIWIAIVLFGLIFCAWGIAAVITSNKNTKYRGPIEYWRDQPGISPASAARLIEVVESPKHSRPMNRELTATMLSLAVKKAVAIYPGPADMYRGIDMSKATPVSLSHMIDGDSGRRYAARATSTVVILPAAIDAVSNAGQLGLSESEDALLNLLIVISERVGSPVFDFGQMKQACKGWKDGYVELGKFTGACNMEYERLNASRSRRWQSITAGAFAAVIGYGSMIGNTDIGYAAVGIILGLPLILVGLFCALAGATHELTEQGQEIAGKCLGLKHYMQDFSSFTDRGTADLAMWDWYMVYAAAFGISDRVAAELAKAYPQVADPRWLDDNASDSTLYWSYRSHSWNDDARYGYGAQGSTQNVGGGLAGQFGANSMFGGSSYVPSLSFSDLGSQLSSGFADIASTISAAAPSSSDGSSGGFSGGGFGGSSGGSGGGSFGGR</sequence>
<accession>A0A2M9HP22</accession>
<dbReference type="Pfam" id="PF20990">
    <property type="entry name" value="DUF2207_C"/>
    <property type="match status" value="1"/>
</dbReference>
<feature type="transmembrane region" description="Helical" evidence="2">
    <location>
        <begin position="325"/>
        <end position="347"/>
    </location>
</feature>
<dbReference type="AlphaFoldDB" id="A0A2M9HP22"/>
<feature type="transmembrane region" description="Helical" evidence="2">
    <location>
        <begin position="531"/>
        <end position="548"/>
    </location>
</feature>
<evidence type="ECO:0000256" key="2">
    <source>
        <dbReference type="SAM" id="Phobius"/>
    </source>
</evidence>
<evidence type="ECO:0000313" key="5">
    <source>
        <dbReference type="EMBL" id="PJM78529.1"/>
    </source>
</evidence>
<comment type="caution">
    <text evidence="5">The sequence shown here is derived from an EMBL/GenBank/DDBJ whole genome shotgun (WGS) entry which is preliminary data.</text>
</comment>
<keyword evidence="2" id="KW-0812">Transmembrane</keyword>
<name>A0A2M9HP22_9BIFI</name>
<feature type="domain" description="Predicted membrane protein YciQ-like C-terminal" evidence="4">
    <location>
        <begin position="359"/>
        <end position="638"/>
    </location>
</feature>
<organism evidence="5 6">
    <name type="scientific">Bifidobacterium scaligerum</name>
    <dbReference type="NCBI Taxonomy" id="2052656"/>
    <lineage>
        <taxon>Bacteria</taxon>
        <taxon>Bacillati</taxon>
        <taxon>Actinomycetota</taxon>
        <taxon>Actinomycetes</taxon>
        <taxon>Bifidobacteriales</taxon>
        <taxon>Bifidobacteriaceae</taxon>
        <taxon>Bifidobacterium</taxon>
    </lineage>
</organism>
<feature type="transmembrane region" description="Helical" evidence="2">
    <location>
        <begin position="554"/>
        <end position="579"/>
    </location>
</feature>
<dbReference type="RefSeq" id="WP_100496938.1">
    <property type="nucleotide sequence ID" value="NZ_PGLQ01000007.1"/>
</dbReference>
<feature type="domain" description="DUF2207" evidence="3">
    <location>
        <begin position="43"/>
        <end position="279"/>
    </location>
</feature>
<gene>
    <name evidence="5" type="ORF">CUU80_08770</name>
</gene>
<feature type="region of interest" description="Disordered" evidence="1">
    <location>
        <begin position="735"/>
        <end position="764"/>
    </location>
</feature>
<evidence type="ECO:0000259" key="3">
    <source>
        <dbReference type="Pfam" id="PF09972"/>
    </source>
</evidence>
<keyword evidence="2" id="KW-0472">Membrane</keyword>
<evidence type="ECO:0000313" key="6">
    <source>
        <dbReference type="Proteomes" id="UP000228755"/>
    </source>
</evidence>
<dbReference type="OrthoDB" id="3223373at2"/>
<proteinExistence type="predicted"/>
<feature type="compositionally biased region" description="Gly residues" evidence="1">
    <location>
        <begin position="740"/>
        <end position="764"/>
    </location>
</feature>
<evidence type="ECO:0000256" key="1">
    <source>
        <dbReference type="SAM" id="MobiDB-lite"/>
    </source>
</evidence>
<dbReference type="InterPro" id="IPR018702">
    <property type="entry name" value="DUF2207"/>
</dbReference>
<reference evidence="5 6" key="1">
    <citation type="submission" date="2017-11" db="EMBL/GenBank/DDBJ databases">
        <title>Draft genome sequences of strains TRE 1, TRE D, TRE H and TRI 7, isolated from tamarins, belonging to four potential novel Bifidobacterium species.</title>
        <authorList>
            <person name="Mattarelli P."/>
            <person name="Modesto M."/>
            <person name="Bonetti A."/>
            <person name="Puglisi E."/>
            <person name="Morelli L."/>
        </authorList>
    </citation>
    <scope>NUCLEOTIDE SEQUENCE [LARGE SCALE GENOMIC DNA]</scope>
    <source>
        <strain evidence="6">TRED</strain>
    </source>
</reference>
<evidence type="ECO:0000259" key="4">
    <source>
        <dbReference type="Pfam" id="PF20990"/>
    </source>
</evidence>